<dbReference type="Proteomes" id="UP001064087">
    <property type="component" value="Chromosome"/>
</dbReference>
<dbReference type="EMBL" id="CP106738">
    <property type="protein sequence ID" value="UXX83014.1"/>
    <property type="molecule type" value="Genomic_DNA"/>
</dbReference>
<evidence type="ECO:0000313" key="3">
    <source>
        <dbReference type="EMBL" id="UXX83014.1"/>
    </source>
</evidence>
<dbReference type="InterPro" id="IPR052196">
    <property type="entry name" value="Bact_Kbp"/>
</dbReference>
<reference evidence="3" key="1">
    <citation type="submission" date="2022-10" db="EMBL/GenBank/DDBJ databases">
        <title>Roseovarius pelagicus sp. nov., isolated from Arctic seawater.</title>
        <authorList>
            <person name="Hong Y.W."/>
            <person name="Hwang C.Y."/>
        </authorList>
    </citation>
    <scope>NUCLEOTIDE SEQUENCE</scope>
    <source>
        <strain evidence="3">HL-MP18</strain>
    </source>
</reference>
<dbReference type="CDD" id="cd00118">
    <property type="entry name" value="LysM"/>
    <property type="match status" value="1"/>
</dbReference>
<dbReference type="InterPro" id="IPR036779">
    <property type="entry name" value="LysM_dom_sf"/>
</dbReference>
<dbReference type="InterPro" id="IPR007055">
    <property type="entry name" value="BON_dom"/>
</dbReference>
<gene>
    <name evidence="3" type="primary">lysM</name>
    <name evidence="3" type="ORF">N7U68_18360</name>
</gene>
<name>A0ABY6DAK2_9RHOB</name>
<dbReference type="SUPFAM" id="SSF54106">
    <property type="entry name" value="LysM domain"/>
    <property type="match status" value="1"/>
</dbReference>
<dbReference type="PANTHER" id="PTHR34700:SF8">
    <property type="entry name" value="POTASSIUM BINDING PROTEIN KBP"/>
    <property type="match status" value="1"/>
</dbReference>
<dbReference type="InterPro" id="IPR018392">
    <property type="entry name" value="LysM"/>
</dbReference>
<protein>
    <submittedName>
        <fullName evidence="3">Peptidoglycan-binding protein LysM</fullName>
    </submittedName>
</protein>
<dbReference type="NCBIfam" id="NF008399">
    <property type="entry name" value="PRK11198.1"/>
    <property type="match status" value="1"/>
</dbReference>
<dbReference type="RefSeq" id="WP_263047744.1">
    <property type="nucleotide sequence ID" value="NZ_CP106738.1"/>
</dbReference>
<dbReference type="Gene3D" id="3.10.350.10">
    <property type="entry name" value="LysM domain"/>
    <property type="match status" value="1"/>
</dbReference>
<dbReference type="PANTHER" id="PTHR34700">
    <property type="entry name" value="POTASSIUM BINDING PROTEIN KBP"/>
    <property type="match status" value="1"/>
</dbReference>
<evidence type="ECO:0000259" key="2">
    <source>
        <dbReference type="PROSITE" id="PS51782"/>
    </source>
</evidence>
<dbReference type="SMART" id="SM00257">
    <property type="entry name" value="LysM"/>
    <property type="match status" value="1"/>
</dbReference>
<feature type="domain" description="LysM" evidence="2">
    <location>
        <begin position="87"/>
        <end position="136"/>
    </location>
</feature>
<sequence>MGLWNFITGSGKKVEGKDGKPDAEALKKEVADLGLDAEGLDIAVEDGVVKVSGTPKSQEAKEKIIMAVGNVEGVSGVEDNAGGADPVFHEVKKGDTLWAIATETLGNGARYTEIFEANKPMLSDPDKIYPGQMLRIPQDASA</sequence>
<dbReference type="PROSITE" id="PS51782">
    <property type="entry name" value="LYSM"/>
    <property type="match status" value="1"/>
</dbReference>
<organism evidence="3 4">
    <name type="scientific">Roseovarius pelagicus</name>
    <dbReference type="NCBI Taxonomy" id="2980108"/>
    <lineage>
        <taxon>Bacteria</taxon>
        <taxon>Pseudomonadati</taxon>
        <taxon>Pseudomonadota</taxon>
        <taxon>Alphaproteobacteria</taxon>
        <taxon>Rhodobacterales</taxon>
        <taxon>Roseobacteraceae</taxon>
        <taxon>Roseovarius</taxon>
    </lineage>
</organism>
<evidence type="ECO:0000313" key="4">
    <source>
        <dbReference type="Proteomes" id="UP001064087"/>
    </source>
</evidence>
<dbReference type="Gene3D" id="3.30.1340.30">
    <property type="match status" value="1"/>
</dbReference>
<dbReference type="Pfam" id="PF04972">
    <property type="entry name" value="BON"/>
    <property type="match status" value="1"/>
</dbReference>
<accession>A0ABY6DAK2</accession>
<feature type="domain" description="BON" evidence="1">
    <location>
        <begin position="17"/>
        <end position="85"/>
    </location>
</feature>
<evidence type="ECO:0000259" key="1">
    <source>
        <dbReference type="PROSITE" id="PS50914"/>
    </source>
</evidence>
<keyword evidence="4" id="KW-1185">Reference proteome</keyword>
<dbReference type="PROSITE" id="PS50914">
    <property type="entry name" value="BON"/>
    <property type="match status" value="1"/>
</dbReference>
<dbReference type="Pfam" id="PF01476">
    <property type="entry name" value="LysM"/>
    <property type="match status" value="1"/>
</dbReference>
<proteinExistence type="predicted"/>